<dbReference type="InterPro" id="IPR010982">
    <property type="entry name" value="Lambda_DNA-bd_dom_sf"/>
</dbReference>
<evidence type="ECO:0000313" key="4">
    <source>
        <dbReference type="Proteomes" id="UP000188235"/>
    </source>
</evidence>
<dbReference type="CDD" id="cd00093">
    <property type="entry name" value="HTH_XRE"/>
    <property type="match status" value="1"/>
</dbReference>
<dbReference type="Gene3D" id="1.10.260.40">
    <property type="entry name" value="lambda repressor-like DNA-binding domains"/>
    <property type="match status" value="1"/>
</dbReference>
<dbReference type="AlphaFoldDB" id="A0A1Q2CY73"/>
<dbReference type="EMBL" id="CP019607">
    <property type="protein sequence ID" value="AQP50981.1"/>
    <property type="molecule type" value="Genomic_DNA"/>
</dbReference>
<gene>
    <name evidence="3" type="ORF">BW733_09230</name>
</gene>
<keyword evidence="4" id="KW-1185">Reference proteome</keyword>
<feature type="domain" description="HTH cro/C1-type" evidence="2">
    <location>
        <begin position="35"/>
        <end position="88"/>
    </location>
</feature>
<evidence type="ECO:0000313" key="3">
    <source>
        <dbReference type="EMBL" id="AQP50981.1"/>
    </source>
</evidence>
<dbReference type="InterPro" id="IPR001387">
    <property type="entry name" value="Cro/C1-type_HTH"/>
</dbReference>
<accession>A0A1Q2CY73</accession>
<evidence type="ECO:0000256" key="1">
    <source>
        <dbReference type="SAM" id="MobiDB-lite"/>
    </source>
</evidence>
<dbReference type="Proteomes" id="UP000188235">
    <property type="component" value="Chromosome"/>
</dbReference>
<dbReference type="RefSeq" id="WP_077349851.1">
    <property type="nucleotide sequence ID" value="NZ_CP019607.1"/>
</dbReference>
<organism evidence="3 4">
    <name type="scientific">Tessaracoccus flavescens</name>
    <dbReference type="NCBI Taxonomy" id="399497"/>
    <lineage>
        <taxon>Bacteria</taxon>
        <taxon>Bacillati</taxon>
        <taxon>Actinomycetota</taxon>
        <taxon>Actinomycetes</taxon>
        <taxon>Propionibacteriales</taxon>
        <taxon>Propionibacteriaceae</taxon>
        <taxon>Tessaracoccus</taxon>
    </lineage>
</organism>
<name>A0A1Q2CY73_9ACTN</name>
<dbReference type="OrthoDB" id="3256054at2"/>
<dbReference type="KEGG" id="tfa:BW733_09230"/>
<dbReference type="SUPFAM" id="SSF47413">
    <property type="entry name" value="lambda repressor-like DNA-binding domains"/>
    <property type="match status" value="1"/>
</dbReference>
<feature type="compositionally biased region" description="Polar residues" evidence="1">
    <location>
        <begin position="117"/>
        <end position="129"/>
    </location>
</feature>
<protein>
    <recommendedName>
        <fullName evidence="2">HTH cro/C1-type domain-containing protein</fullName>
    </recommendedName>
</protein>
<dbReference type="GO" id="GO:0003677">
    <property type="term" value="F:DNA binding"/>
    <property type="evidence" value="ECO:0007669"/>
    <property type="project" value="InterPro"/>
</dbReference>
<reference evidence="3 4" key="1">
    <citation type="journal article" date="2008" name="Int. J. Syst. Evol. Microbiol.">
        <title>Tessaracoccus flavescens sp. nov., isolated from marine sediment.</title>
        <authorList>
            <person name="Lee D.W."/>
            <person name="Lee S.D."/>
        </authorList>
    </citation>
    <scope>NUCLEOTIDE SEQUENCE [LARGE SCALE GENOMIC DNA]</scope>
    <source>
        <strain evidence="3 4">SST-39T</strain>
    </source>
</reference>
<sequence length="135" mass="14869">MNDFMRSMERLLEEDAEFRAGYDDAVERERMIATLVEWRDKAGMSQKQVAKAMGVGQSTISQFEGSTDPRLSTVQRYARAVGAKAHFLVGSTPSPAQANWHVTAPTQPSRRVWEGDTASTTTRVGNSRSAFAKAA</sequence>
<dbReference type="STRING" id="399497.BW733_09230"/>
<evidence type="ECO:0000259" key="2">
    <source>
        <dbReference type="PROSITE" id="PS50943"/>
    </source>
</evidence>
<dbReference type="Pfam" id="PF01381">
    <property type="entry name" value="HTH_3"/>
    <property type="match status" value="1"/>
</dbReference>
<dbReference type="PROSITE" id="PS50943">
    <property type="entry name" value="HTH_CROC1"/>
    <property type="match status" value="1"/>
</dbReference>
<dbReference type="SMART" id="SM00530">
    <property type="entry name" value="HTH_XRE"/>
    <property type="match status" value="1"/>
</dbReference>
<feature type="region of interest" description="Disordered" evidence="1">
    <location>
        <begin position="114"/>
        <end position="135"/>
    </location>
</feature>
<proteinExistence type="predicted"/>